<keyword evidence="3" id="KW-1185">Reference proteome</keyword>
<evidence type="ECO:0000259" key="1">
    <source>
        <dbReference type="PROSITE" id="PS50011"/>
    </source>
</evidence>
<dbReference type="PANTHER" id="PTHR24416:SF631">
    <property type="entry name" value="SERINE_THREONINE_TYROSINE KINASE 1"/>
    <property type="match status" value="1"/>
</dbReference>
<name>A0ABD2PN79_9PLAT</name>
<dbReference type="Gene3D" id="1.10.510.10">
    <property type="entry name" value="Transferase(Phosphotransferase) domain 1"/>
    <property type="match status" value="1"/>
</dbReference>
<comment type="caution">
    <text evidence="2">The sequence shown here is derived from an EMBL/GenBank/DDBJ whole genome shotgun (WGS) entry which is preliminary data.</text>
</comment>
<dbReference type="SUPFAM" id="SSF56112">
    <property type="entry name" value="Protein kinase-like (PK-like)"/>
    <property type="match status" value="1"/>
</dbReference>
<proteinExistence type="predicted"/>
<dbReference type="InterPro" id="IPR001245">
    <property type="entry name" value="Ser-Thr/Tyr_kinase_cat_dom"/>
</dbReference>
<dbReference type="InterPro" id="IPR050122">
    <property type="entry name" value="RTK"/>
</dbReference>
<feature type="domain" description="Protein kinase" evidence="1">
    <location>
        <begin position="26"/>
        <end position="254"/>
    </location>
</feature>
<sequence>KPLTNVEYEKLIPQQLLHLHWRDIKFDRRSYLGEGSTSLVYRAKWRVPKKLYDTRTLTPMVDFPVVVKVLRLHPQREGVDHPKKLLARLQRQNSLYEKDSTSDSGEEAFSFTHFGALFAESKDLAVVKHPNCLPLIGVLASSSYPCLIYAHLPLGTLKDFLPANRANITSLHMITWAQQIASAMTYLEGMGLVHGNLAARNVLLQNEYCTQLTDFGERGLVHKLVMASRLSSTSIEYCRPAAPDSEELLVRWMA</sequence>
<evidence type="ECO:0000313" key="2">
    <source>
        <dbReference type="EMBL" id="KAL3307176.1"/>
    </source>
</evidence>
<keyword evidence="2" id="KW-0808">Transferase</keyword>
<dbReference type="Pfam" id="PF07714">
    <property type="entry name" value="PK_Tyr_Ser-Thr"/>
    <property type="match status" value="1"/>
</dbReference>
<protein>
    <submittedName>
        <fullName evidence="2">Receptor tyrosine-protein kinase erbB-2</fullName>
    </submittedName>
</protein>
<dbReference type="PROSITE" id="PS50011">
    <property type="entry name" value="PROTEIN_KINASE_DOM"/>
    <property type="match status" value="1"/>
</dbReference>
<dbReference type="Proteomes" id="UP001626550">
    <property type="component" value="Unassembled WGS sequence"/>
</dbReference>
<keyword evidence="2" id="KW-0675">Receptor</keyword>
<gene>
    <name evidence="2" type="primary">ERBB2_6</name>
    <name evidence="2" type="ORF">Ciccas_014317</name>
</gene>
<dbReference type="AlphaFoldDB" id="A0ABD2PN79"/>
<dbReference type="GO" id="GO:0016301">
    <property type="term" value="F:kinase activity"/>
    <property type="evidence" value="ECO:0007669"/>
    <property type="project" value="UniProtKB-KW"/>
</dbReference>
<feature type="non-terminal residue" evidence="2">
    <location>
        <position position="254"/>
    </location>
</feature>
<organism evidence="2 3">
    <name type="scientific">Cichlidogyrus casuarinus</name>
    <dbReference type="NCBI Taxonomy" id="1844966"/>
    <lineage>
        <taxon>Eukaryota</taxon>
        <taxon>Metazoa</taxon>
        <taxon>Spiralia</taxon>
        <taxon>Lophotrochozoa</taxon>
        <taxon>Platyhelminthes</taxon>
        <taxon>Monogenea</taxon>
        <taxon>Monopisthocotylea</taxon>
        <taxon>Dactylogyridea</taxon>
        <taxon>Ancyrocephalidae</taxon>
        <taxon>Cichlidogyrus</taxon>
    </lineage>
</organism>
<dbReference type="InterPro" id="IPR011009">
    <property type="entry name" value="Kinase-like_dom_sf"/>
</dbReference>
<dbReference type="EMBL" id="JBJKFK010008096">
    <property type="protein sequence ID" value="KAL3307176.1"/>
    <property type="molecule type" value="Genomic_DNA"/>
</dbReference>
<reference evidence="2 3" key="1">
    <citation type="submission" date="2024-11" db="EMBL/GenBank/DDBJ databases">
        <title>Adaptive evolution of stress response genes in parasites aligns with host niche diversity.</title>
        <authorList>
            <person name="Hahn C."/>
            <person name="Resl P."/>
        </authorList>
    </citation>
    <scope>NUCLEOTIDE SEQUENCE [LARGE SCALE GENOMIC DNA]</scope>
    <source>
        <strain evidence="2">EGGRZ-B1_66</strain>
        <tissue evidence="2">Body</tissue>
    </source>
</reference>
<dbReference type="PANTHER" id="PTHR24416">
    <property type="entry name" value="TYROSINE-PROTEIN KINASE RECEPTOR"/>
    <property type="match status" value="1"/>
</dbReference>
<feature type="non-terminal residue" evidence="2">
    <location>
        <position position="1"/>
    </location>
</feature>
<accession>A0ABD2PN79</accession>
<evidence type="ECO:0000313" key="3">
    <source>
        <dbReference type="Proteomes" id="UP001626550"/>
    </source>
</evidence>
<keyword evidence="2" id="KW-0418">Kinase</keyword>
<dbReference type="InterPro" id="IPR000719">
    <property type="entry name" value="Prot_kinase_dom"/>
</dbReference>